<comment type="caution">
    <text evidence="2">The sequence shown here is derived from an EMBL/GenBank/DDBJ whole genome shotgun (WGS) entry which is preliminary data.</text>
</comment>
<organism evidence="2 3">
    <name type="scientific">Reyranella humidisoli</name>
    <dbReference type="NCBI Taxonomy" id="2849149"/>
    <lineage>
        <taxon>Bacteria</taxon>
        <taxon>Pseudomonadati</taxon>
        <taxon>Pseudomonadota</taxon>
        <taxon>Alphaproteobacteria</taxon>
        <taxon>Hyphomicrobiales</taxon>
        <taxon>Reyranellaceae</taxon>
        <taxon>Reyranella</taxon>
    </lineage>
</organism>
<dbReference type="Proteomes" id="UP000727907">
    <property type="component" value="Unassembled WGS sequence"/>
</dbReference>
<dbReference type="EMBL" id="JAHOPB010000001">
    <property type="protein sequence ID" value="MBU8874598.1"/>
    <property type="molecule type" value="Genomic_DNA"/>
</dbReference>
<keyword evidence="3" id="KW-1185">Reference proteome</keyword>
<keyword evidence="1" id="KW-0812">Transmembrane</keyword>
<evidence type="ECO:0000256" key="1">
    <source>
        <dbReference type="SAM" id="Phobius"/>
    </source>
</evidence>
<feature type="transmembrane region" description="Helical" evidence="1">
    <location>
        <begin position="126"/>
        <end position="151"/>
    </location>
</feature>
<evidence type="ECO:0000313" key="3">
    <source>
        <dbReference type="Proteomes" id="UP000727907"/>
    </source>
</evidence>
<gene>
    <name evidence="2" type="ORF">KQ910_12560</name>
</gene>
<sequence>MEQDKGRMHRLAEKGIEEFHRFTVMFLYLWVVFALFLLNEYVALGHQHGHLMLQGFAVINAAVLGKVMLVAEDLKLGRRFEHLPLFWSVLYKSCLFAVVFILFHIVERMAVGLLSGATARASIPKIGGGSWSGIAAAWAAIAVSLLPFFALREISRVLGKDVLWNLMFRHSAKDRPRAFAAAGTGGGAVGGETGPA</sequence>
<feature type="transmembrane region" description="Helical" evidence="1">
    <location>
        <begin position="21"/>
        <end position="39"/>
    </location>
</feature>
<keyword evidence="1" id="KW-0472">Membrane</keyword>
<keyword evidence="1" id="KW-1133">Transmembrane helix</keyword>
<evidence type="ECO:0000313" key="2">
    <source>
        <dbReference type="EMBL" id="MBU8874598.1"/>
    </source>
</evidence>
<reference evidence="2 3" key="1">
    <citation type="submission" date="2021-06" db="EMBL/GenBank/DDBJ databases">
        <authorList>
            <person name="Lee D.H."/>
        </authorList>
    </citation>
    <scope>NUCLEOTIDE SEQUENCE [LARGE SCALE GENOMIC DNA]</scope>
    <source>
        <strain evidence="2 3">MMS21-HV4-11</strain>
    </source>
</reference>
<feature type="transmembrane region" description="Helical" evidence="1">
    <location>
        <begin position="83"/>
        <end position="106"/>
    </location>
</feature>
<evidence type="ECO:0008006" key="4">
    <source>
        <dbReference type="Google" id="ProtNLM"/>
    </source>
</evidence>
<name>A0ABS6IJ27_9HYPH</name>
<feature type="transmembrane region" description="Helical" evidence="1">
    <location>
        <begin position="51"/>
        <end position="71"/>
    </location>
</feature>
<dbReference type="RefSeq" id="WP_216960417.1">
    <property type="nucleotide sequence ID" value="NZ_JAHOPB010000001.1"/>
</dbReference>
<proteinExistence type="predicted"/>
<accession>A0ABS6IJ27</accession>
<protein>
    <recommendedName>
        <fullName evidence="4">TRAP transporter small permease subunit</fullName>
    </recommendedName>
</protein>